<dbReference type="InterPro" id="IPR001563">
    <property type="entry name" value="Peptidase_S10"/>
</dbReference>
<dbReference type="PROSITE" id="PS00131">
    <property type="entry name" value="CARBOXYPEPT_SER_SER"/>
    <property type="match status" value="1"/>
</dbReference>
<organism evidence="3">
    <name type="scientific">Brugia malayi</name>
    <name type="common">Filarial nematode worm</name>
    <dbReference type="NCBI Taxonomy" id="6279"/>
    <lineage>
        <taxon>Eukaryota</taxon>
        <taxon>Metazoa</taxon>
        <taxon>Ecdysozoa</taxon>
        <taxon>Nematoda</taxon>
        <taxon>Chromadorea</taxon>
        <taxon>Rhabditida</taxon>
        <taxon>Spirurina</taxon>
        <taxon>Spiruromorpha</taxon>
        <taxon>Filarioidea</taxon>
        <taxon>Onchocercidae</taxon>
        <taxon>Brugia</taxon>
    </lineage>
</organism>
<dbReference type="PRINTS" id="PR00724">
    <property type="entry name" value="CRBOXYPTASEC"/>
</dbReference>
<evidence type="ECO:0000313" key="3">
    <source>
        <dbReference type="EMBL" id="VIO90033.1"/>
    </source>
</evidence>
<name>A0A4E9EZW7_BRUMA</name>
<reference evidence="3" key="2">
    <citation type="submission" date="2019-04" db="EMBL/GenBank/DDBJ databases">
        <authorList>
            <person name="Howe K."/>
            <person name="Paulini M."/>
            <person name="Williams G."/>
        </authorList>
    </citation>
    <scope>NUCLEOTIDE SEQUENCE [LARGE SCALE GENOMIC DNA]</scope>
    <source>
        <strain evidence="3">FR3</strain>
    </source>
</reference>
<dbReference type="PANTHER" id="PTHR11802:SF480">
    <property type="entry name" value="CARBOXYPEPTIDASE"/>
    <property type="match status" value="1"/>
</dbReference>
<dbReference type="WBParaSite" id="Bm6297.1">
    <property type="protein sequence ID" value="Bm6297.1"/>
    <property type="gene ID" value="WBGene00226558"/>
</dbReference>
<dbReference type="EMBL" id="CAAKNF010000192">
    <property type="protein sequence ID" value="VIO90033.1"/>
    <property type="molecule type" value="Genomic_DNA"/>
</dbReference>
<evidence type="ECO:0000313" key="4">
    <source>
        <dbReference type="Proteomes" id="UP000006672"/>
    </source>
</evidence>
<dbReference type="EC" id="3.4.16.-" evidence="2"/>
<feature type="signal peptide" evidence="2">
    <location>
        <begin position="1"/>
        <end position="23"/>
    </location>
</feature>
<dbReference type="Pfam" id="PF00450">
    <property type="entry name" value="Peptidase_S10"/>
    <property type="match status" value="4"/>
</dbReference>
<keyword evidence="2" id="KW-0645">Protease</keyword>
<sequence>MANQFFRFLLLVFSTVSSHTTVAFIWNDDRIVNLPGLTFKPNFEQYSGFLPTKTGNFLHYWLIESQNNPSTDPLVLWFNGGLGCNSLDGPLAQIGPFRVNQDGESLFENIYSWNKVANLIFLESPYGIGYSYRNTSIPSDVIWDDDMIAEDNADALEQFFQRFKQYQNRDFYITGQAYTAIHGPMLANVLIKRIQQNGNLYNIKLAGLAIGNGAYNEMDRINSMIALQYYNGMLDKKEFESFTNCCLTAIPGPLAYCNFSQFINWTTNKPIDNSECASKITKYAFNKRLENSFNKYQDCYMDPISTDDIKIMKTMNYQQQPMFNVNSPETFIDQGSLINIESTDAQYGFPCWIKNAIKNYLNLSTVREALNIPNNLPSWSMCSKMFQSNYKRKYLDMMPIFQSIIHHFPLIYPNDIRILIYNGDADIQYNFLSNEWFVMRITNNYPKSNRKLWTYQENSEFLEQLAGYYQQFFMSDYVTIDYVTVKGAGHFVPLDRGGPSLQMFANFIEKANYSSILSYDTKPKSILPQYQPVPQITPTRKQRDRIWNLPGLTFEPNFKQYSGYLKADSGHLHYWFVESQRNSSNDPLILWLSGEPSCSSLNSFFSGNGPFRSNSDNMTLSENNYSWNKIANVLYLDSSRFIGFSEEILSINEFDFNNNKTVTEVFHALMDFLTVFPEYINRPFFITGHSYASLYILKLSAQIINRIQIEKTNDLNLVGIAIENGMLSKIEQYNSLITILSYKGVIDYEYYLKLMNYYKNSSTTQPEAYFDFSQYVEFPEYGNVIPIANISCGDYLSSVRDYMWENHKFLYESIHYQCNNNQSEMADDKTIILPNFSLSMYARSQNNYNTIDGMRNFYWHKSLAVANYLNQPEVRFALHIPSTISKWIACNPSANLINEQRYNDTTILFQQILNSNYPLNILIYDGDASTSYQFIGDEWFIEKIAKMYSMVTVQERIPWIYHKQIAGYQKIFKMSTKIEISENIEVFKGKLQFVIIKGAGQFISFDRPGQLLQMLNNFLEQNDLSTPIPISVKFKPLKKQYEILEQIVSEIGSSCSDQNLFIDEKLDANKSDDSMPGQTFWYNLKTVTGHLDDGQGNDRFYWWFPSTNQMDPLIIWLGAAPNCTIFYDIFSNIGLYRLNKYGNMLYENSYSWDRVANILFLETIPADIGYYSSNSTIKFYNETTIVNGLLYAIQNFYKTTIGSNFHQNPLYIFGQGYGSYYALLLAQKLINFSEIPKLIGIGLGNSLLDYKTLINIMPNELYYNGLIGKIELDQLIPCCMDENGIYQEFCELIEYIKVDNYDNIIPKMNSKCSKLVAKYITEGMLQRRNLSLNTYHSCNDNLIDTDYNGKQIEKNSKDMFASYQCYRNDAISKYFRFKKVQQWLNISNIISENQFCNPSLSYNAYISANMSSLFQQILQQNQQIQILIFDGDSHLQSNFLSNAIFIERFANEMNLTVTKMRNTWTYQKSKKSLNENAGFVKLFKYNPTGATIHLLTVKDAGYHIGLDQPVAALQMIINFLNKNSSNEMDEISLPRQTLLEYQPKKIQQTTQQLADQIFDLPGLTYAINFNQYSGYLRATKGNYLHYWFVESQNTPSIDPLIIWFNGGPGCSSLGGLFIENGPFHLNSDGNTLFENVFSWNKLANILYIESPRQVGFSYQNWSINPSTEFNDTLTTIDAYEAIVDFFKIFANFKTNDLYIAGESYGGIYVSTLTAYIVEKIQKQNVEMNLKGMIIGNGYLSAISDVRSIADFMHFHGIYDKNIWDELQQCCPQRYDDKPTIECQFDDYIDIDSAGNVISNANANATCAELVSNLAFNYFLTSMNDEYNLHQDCYQLFEPVFPVNNNNQQKHLLLSAVSSSGKKLQIKTQLMQSKVNIDTPYIQPRTIYTHSTDSLGGFPCYMYGSTTQYLNQPYVRDALHIPNYIPSYQLCNLNITYDSLYNDTTLLFQQLLNSNYSLNVLLYNGDLDTACNFLQGEWFMENFANSNAMNMNEKNSWLYQLKKQSAPQIGGYIKRFEKNELTIDLATVKGAGHMVPVYRAGPILQLLTNFIRRNEYNDALAFTLDRKPLLPQFMEK</sequence>
<dbReference type="KEGG" id="bmy:BM_BM6297"/>
<dbReference type="PANTHER" id="PTHR11802">
    <property type="entry name" value="SERINE PROTEASE FAMILY S10 SERINE CARBOXYPEPTIDASE"/>
    <property type="match status" value="1"/>
</dbReference>
<keyword evidence="4" id="KW-1185">Reference proteome</keyword>
<proteinExistence type="inferred from homology"/>
<dbReference type="Proteomes" id="UP000006672">
    <property type="component" value="Unassembled WGS sequence"/>
</dbReference>
<accession>A0A4E9EZW7</accession>
<dbReference type="CTD" id="66060010"/>
<dbReference type="GeneID" id="66060010"/>
<evidence type="ECO:0000313" key="5">
    <source>
        <dbReference type="WBParaSite" id="Bm6297.1"/>
    </source>
</evidence>
<feature type="chain" id="PRO_5023961875" description="Carboxypeptidase" evidence="2">
    <location>
        <begin position="24"/>
        <end position="2075"/>
    </location>
</feature>
<dbReference type="SUPFAM" id="SSF53474">
    <property type="entry name" value="alpha/beta-Hydrolases"/>
    <property type="match status" value="4"/>
</dbReference>
<dbReference type="GO" id="GO:0006508">
    <property type="term" value="P:proteolysis"/>
    <property type="evidence" value="ECO:0007669"/>
    <property type="project" value="UniProtKB-KW"/>
</dbReference>
<protein>
    <recommendedName>
        <fullName evidence="2">Carboxypeptidase</fullName>
        <ecNumber evidence="2">3.4.16.-</ecNumber>
    </recommendedName>
</protein>
<dbReference type="InterPro" id="IPR029058">
    <property type="entry name" value="AB_hydrolase_fold"/>
</dbReference>
<dbReference type="Gene3D" id="3.40.50.1820">
    <property type="entry name" value="alpha/beta hydrolase"/>
    <property type="match status" value="5"/>
</dbReference>
<evidence type="ECO:0000256" key="2">
    <source>
        <dbReference type="RuleBase" id="RU361156"/>
    </source>
</evidence>
<dbReference type="GO" id="GO:0004185">
    <property type="term" value="F:serine-type carboxypeptidase activity"/>
    <property type="evidence" value="ECO:0007669"/>
    <property type="project" value="UniProtKB-UniRule"/>
</dbReference>
<dbReference type="InterPro" id="IPR018202">
    <property type="entry name" value="Ser_caboxypep_ser_AS"/>
</dbReference>
<dbReference type="AlphaFoldDB" id="A0A4E9EZW7"/>
<accession>A0A8L7TDI7</accession>
<dbReference type="FunFam" id="3.40.50.12670:FF:000002">
    <property type="entry name" value="Carboxypeptidase"/>
    <property type="match status" value="1"/>
</dbReference>
<dbReference type="InterPro" id="IPR033124">
    <property type="entry name" value="Ser_caboxypep_his_AS"/>
</dbReference>
<reference evidence="4" key="1">
    <citation type="journal article" date="2007" name="Science">
        <title>Draft genome of the filarial nematode parasite Brugia malayi.</title>
        <authorList>
            <person name="Ghedin E."/>
            <person name="Wang S."/>
            <person name="Spiro D."/>
            <person name="Caler E."/>
            <person name="Zhao Q."/>
            <person name="Crabtree J."/>
            <person name="Allen J.E."/>
            <person name="Delcher A.L."/>
            <person name="Guiliano D.B."/>
            <person name="Miranda-Saavedra D."/>
            <person name="Angiuoli S.V."/>
            <person name="Creasy T."/>
            <person name="Amedeo P."/>
            <person name="Haas B."/>
            <person name="El-Sayed N.M."/>
            <person name="Wortman J.R."/>
            <person name="Feldblyum T."/>
            <person name="Tallon L."/>
            <person name="Schatz M."/>
            <person name="Shumway M."/>
            <person name="Koo H."/>
            <person name="Salzberg S.L."/>
            <person name="Schobel S."/>
            <person name="Pertea M."/>
            <person name="Pop M."/>
            <person name="White O."/>
            <person name="Barton G.J."/>
            <person name="Carlow C.K."/>
            <person name="Crawford M.J."/>
            <person name="Daub J."/>
            <person name="Dimmic M.W."/>
            <person name="Estes C.F."/>
            <person name="Foster J.M."/>
            <person name="Ganatra M."/>
            <person name="Gregory W.F."/>
            <person name="Johnson N.M."/>
            <person name="Jin J."/>
            <person name="Komuniecki R."/>
            <person name="Korf I."/>
            <person name="Kumar S."/>
            <person name="Laney S."/>
            <person name="Li B.W."/>
            <person name="Li W."/>
            <person name="Lindblom T.H."/>
            <person name="Lustigman S."/>
            <person name="Ma D."/>
            <person name="Maina C.V."/>
            <person name="Martin D.M."/>
            <person name="McCarter J.P."/>
            <person name="McReynolds L."/>
            <person name="Mitreva M."/>
            <person name="Nutman T.B."/>
            <person name="Parkinson J."/>
            <person name="Peregrin-Alvarez J.M."/>
            <person name="Poole C."/>
            <person name="Ren Q."/>
            <person name="Saunders L."/>
            <person name="Sluder A.E."/>
            <person name="Smith K."/>
            <person name="Stanke M."/>
            <person name="Unnasch T.R."/>
            <person name="Ware J."/>
            <person name="Wei A.D."/>
            <person name="Weil G."/>
            <person name="Williams D.J."/>
            <person name="Zhang Y."/>
            <person name="Williams S.A."/>
            <person name="Fraser-Liggett C."/>
            <person name="Slatko B."/>
            <person name="Blaxter M.L."/>
            <person name="Scott A.L."/>
        </authorList>
    </citation>
    <scope>NUCLEOTIDE SEQUENCE</scope>
    <source>
        <strain evidence="4">FR3</strain>
    </source>
</reference>
<dbReference type="PROSITE" id="PS00560">
    <property type="entry name" value="CARBOXYPEPT_SER_HIS"/>
    <property type="match status" value="1"/>
</dbReference>
<evidence type="ECO:0000256" key="1">
    <source>
        <dbReference type="ARBA" id="ARBA00009431"/>
    </source>
</evidence>
<gene>
    <name evidence="3" type="primary">Bm6297</name>
    <name evidence="3" type="ORF">BM_BM6297</name>
</gene>
<reference evidence="5" key="3">
    <citation type="submission" date="2022-04" db="UniProtKB">
        <authorList>
            <consortium name="WormBaseParasite"/>
        </authorList>
    </citation>
    <scope>IDENTIFICATION</scope>
</reference>
<keyword evidence="2" id="KW-0378">Hydrolase</keyword>
<dbReference type="FunFam" id="3.40.50.1820:FF:000222">
    <property type="entry name" value="Carboxypeptidase"/>
    <property type="match status" value="3"/>
</dbReference>
<keyword evidence="2" id="KW-0121">Carboxypeptidase</keyword>
<dbReference type="OrthoDB" id="443318at2759"/>
<dbReference type="RefSeq" id="XP_042931993.1">
    <property type="nucleotide sequence ID" value="XM_043076059.1"/>
</dbReference>
<comment type="similarity">
    <text evidence="1 2">Belongs to the peptidase S10 family.</text>
</comment>
<keyword evidence="2" id="KW-0732">Signal</keyword>